<evidence type="ECO:0000313" key="2">
    <source>
        <dbReference type="EMBL" id="KAK3237387.1"/>
    </source>
</evidence>
<accession>A0AAE0BKN6</accession>
<name>A0AAE0BKN6_9CHLO</name>
<dbReference type="EMBL" id="LGRX02034614">
    <property type="protein sequence ID" value="KAK3237387.1"/>
    <property type="molecule type" value="Genomic_DNA"/>
</dbReference>
<organism evidence="2 3">
    <name type="scientific">Cymbomonas tetramitiformis</name>
    <dbReference type="NCBI Taxonomy" id="36881"/>
    <lineage>
        <taxon>Eukaryota</taxon>
        <taxon>Viridiplantae</taxon>
        <taxon>Chlorophyta</taxon>
        <taxon>Pyramimonadophyceae</taxon>
        <taxon>Pyramimonadales</taxon>
        <taxon>Pyramimonadaceae</taxon>
        <taxon>Cymbomonas</taxon>
    </lineage>
</organism>
<feature type="region of interest" description="Disordered" evidence="1">
    <location>
        <begin position="285"/>
        <end position="318"/>
    </location>
</feature>
<dbReference type="AlphaFoldDB" id="A0AAE0BKN6"/>
<sequence length="392" mass="43526">ERVSLTSTIGGYNLTDKLADGATLRIGKISLSLSCATVKKGCDTPERPPGAATVEMNNVVFKATNEHWQDCDSNLERIRSFRPIARASTGHQERLRRARSCGHQRLRGALLRPSGVSARRAFTAAIMRLSEARDHQRFRGGALAAAISVSRARCCSGHQKASHEARFCNEGSGGPRDRHVSGCCVPWGAFWAEDDTQAGWWAAAQMLEWESLSLNVITRDGQLTRVVERAAGLARVVLEKVWGSMFRLGMEIDLDLWECTCLPMSLDVMQALASLLARLRGGFAGPARPRKQSSGSGKFRGDAPAAFPEPETGPRRCSSLSQPRHFLFRLTLNHLLLRIRESKLFEIEILLRDITYWCVSITPPSTPVFWRWRRFAIILVRSPNSGMCASRP</sequence>
<reference evidence="2 3" key="1">
    <citation type="journal article" date="2015" name="Genome Biol. Evol.">
        <title>Comparative Genomics of a Bacterivorous Green Alga Reveals Evolutionary Causalities and Consequences of Phago-Mixotrophic Mode of Nutrition.</title>
        <authorList>
            <person name="Burns J.A."/>
            <person name="Paasch A."/>
            <person name="Narechania A."/>
            <person name="Kim E."/>
        </authorList>
    </citation>
    <scope>NUCLEOTIDE SEQUENCE [LARGE SCALE GENOMIC DNA]</scope>
    <source>
        <strain evidence="2 3">PLY_AMNH</strain>
    </source>
</reference>
<comment type="caution">
    <text evidence="2">The sequence shown here is derived from an EMBL/GenBank/DDBJ whole genome shotgun (WGS) entry which is preliminary data.</text>
</comment>
<proteinExistence type="predicted"/>
<gene>
    <name evidence="2" type="ORF">CYMTET_52539</name>
</gene>
<keyword evidence="3" id="KW-1185">Reference proteome</keyword>
<protein>
    <submittedName>
        <fullName evidence="2">Uncharacterized protein</fullName>
    </submittedName>
</protein>
<evidence type="ECO:0000256" key="1">
    <source>
        <dbReference type="SAM" id="MobiDB-lite"/>
    </source>
</evidence>
<dbReference type="Proteomes" id="UP001190700">
    <property type="component" value="Unassembled WGS sequence"/>
</dbReference>
<evidence type="ECO:0000313" key="3">
    <source>
        <dbReference type="Proteomes" id="UP001190700"/>
    </source>
</evidence>
<feature type="non-terminal residue" evidence="2">
    <location>
        <position position="1"/>
    </location>
</feature>